<keyword evidence="2" id="KW-1185">Reference proteome</keyword>
<accession>N1PL22</accession>
<dbReference type="EMBL" id="KB446541">
    <property type="protein sequence ID" value="EME42016.1"/>
    <property type="molecule type" value="Genomic_DNA"/>
</dbReference>
<protein>
    <submittedName>
        <fullName evidence="1">Uncharacterized protein</fullName>
    </submittedName>
</protein>
<dbReference type="Proteomes" id="UP000016933">
    <property type="component" value="Unassembled WGS sequence"/>
</dbReference>
<reference evidence="2" key="1">
    <citation type="journal article" date="2012" name="PLoS Genet.">
        <title>The genomes of the fungal plant pathogens Cladosporium fulvum and Dothistroma septosporum reveal adaptation to different hosts and lifestyles but also signatures of common ancestry.</title>
        <authorList>
            <person name="de Wit P.J.G.M."/>
            <person name="van der Burgt A."/>
            <person name="Oekmen B."/>
            <person name="Stergiopoulos I."/>
            <person name="Abd-Elsalam K.A."/>
            <person name="Aerts A.L."/>
            <person name="Bahkali A.H."/>
            <person name="Beenen H.G."/>
            <person name="Chettri P."/>
            <person name="Cox M.P."/>
            <person name="Datema E."/>
            <person name="de Vries R.P."/>
            <person name="Dhillon B."/>
            <person name="Ganley A.R."/>
            <person name="Griffiths S.A."/>
            <person name="Guo Y."/>
            <person name="Hamelin R.C."/>
            <person name="Henrissat B."/>
            <person name="Kabir M.S."/>
            <person name="Jashni M.K."/>
            <person name="Kema G."/>
            <person name="Klaubauf S."/>
            <person name="Lapidus A."/>
            <person name="Levasseur A."/>
            <person name="Lindquist E."/>
            <person name="Mehrabi R."/>
            <person name="Ohm R.A."/>
            <person name="Owen T.J."/>
            <person name="Salamov A."/>
            <person name="Schwelm A."/>
            <person name="Schijlen E."/>
            <person name="Sun H."/>
            <person name="van den Burg H.A."/>
            <person name="van Ham R.C.H.J."/>
            <person name="Zhang S."/>
            <person name="Goodwin S.B."/>
            <person name="Grigoriev I.V."/>
            <person name="Collemare J."/>
            <person name="Bradshaw R.E."/>
        </authorList>
    </citation>
    <scope>NUCLEOTIDE SEQUENCE [LARGE SCALE GENOMIC DNA]</scope>
    <source>
        <strain evidence="2">NZE10 / CBS 128990</strain>
    </source>
</reference>
<dbReference type="HOGENOM" id="CLU_2084792_0_0_1"/>
<evidence type="ECO:0000313" key="2">
    <source>
        <dbReference type="Proteomes" id="UP000016933"/>
    </source>
</evidence>
<evidence type="ECO:0000313" key="1">
    <source>
        <dbReference type="EMBL" id="EME42016.1"/>
    </source>
</evidence>
<sequence length="117" mass="13211">MSAIARCILYIDEGAVDSDTFCSALFRVLHSTVLLTLTHVKAPHDYDCMIKIRAFRVDYAFPRGFQSSPSHDSAHFMDRLLIIPARTPALVPFQLNFFREGRRPGRALGPALPVDRH</sequence>
<gene>
    <name evidence="1" type="ORF">DOTSEDRAFT_72944</name>
</gene>
<reference evidence="1 2" key="2">
    <citation type="journal article" date="2012" name="PLoS Pathog.">
        <title>Diverse lifestyles and strategies of plant pathogenesis encoded in the genomes of eighteen Dothideomycetes fungi.</title>
        <authorList>
            <person name="Ohm R.A."/>
            <person name="Feau N."/>
            <person name="Henrissat B."/>
            <person name="Schoch C.L."/>
            <person name="Horwitz B.A."/>
            <person name="Barry K.W."/>
            <person name="Condon B.J."/>
            <person name="Copeland A.C."/>
            <person name="Dhillon B."/>
            <person name="Glaser F."/>
            <person name="Hesse C.N."/>
            <person name="Kosti I."/>
            <person name="LaButti K."/>
            <person name="Lindquist E.A."/>
            <person name="Lucas S."/>
            <person name="Salamov A.A."/>
            <person name="Bradshaw R.E."/>
            <person name="Ciuffetti L."/>
            <person name="Hamelin R.C."/>
            <person name="Kema G.H.J."/>
            <person name="Lawrence C."/>
            <person name="Scott J.A."/>
            <person name="Spatafora J.W."/>
            <person name="Turgeon B.G."/>
            <person name="de Wit P.J.G.M."/>
            <person name="Zhong S."/>
            <person name="Goodwin S.B."/>
            <person name="Grigoriev I.V."/>
        </authorList>
    </citation>
    <scope>NUCLEOTIDE SEQUENCE [LARGE SCALE GENOMIC DNA]</scope>
    <source>
        <strain evidence="2">NZE10 / CBS 128990</strain>
    </source>
</reference>
<name>N1PL22_DOTSN</name>
<organism evidence="1 2">
    <name type="scientific">Dothistroma septosporum (strain NZE10 / CBS 128990)</name>
    <name type="common">Red band needle blight fungus</name>
    <name type="synonym">Mycosphaerella pini</name>
    <dbReference type="NCBI Taxonomy" id="675120"/>
    <lineage>
        <taxon>Eukaryota</taxon>
        <taxon>Fungi</taxon>
        <taxon>Dikarya</taxon>
        <taxon>Ascomycota</taxon>
        <taxon>Pezizomycotina</taxon>
        <taxon>Dothideomycetes</taxon>
        <taxon>Dothideomycetidae</taxon>
        <taxon>Mycosphaerellales</taxon>
        <taxon>Mycosphaerellaceae</taxon>
        <taxon>Dothistroma</taxon>
    </lineage>
</organism>
<dbReference type="AlphaFoldDB" id="N1PL22"/>
<proteinExistence type="predicted"/>